<evidence type="ECO:0000313" key="2">
    <source>
        <dbReference type="Proteomes" id="UP001328733"/>
    </source>
</evidence>
<dbReference type="AlphaFoldDB" id="A0AAW9QSN3"/>
<reference evidence="1 2" key="1">
    <citation type="submission" date="2024-01" db="EMBL/GenBank/DDBJ databases">
        <title>Genomic insights into the taxonomy and metabolism of the cyanobacterium Pannus brasiliensis CCIBt3594.</title>
        <authorList>
            <person name="Machado M."/>
            <person name="Botero N.B."/>
            <person name="Andreote A.P.D."/>
            <person name="Feitosa A.M.T."/>
            <person name="Popin R."/>
            <person name="Sivonen K."/>
            <person name="Fiore M.F."/>
        </authorList>
    </citation>
    <scope>NUCLEOTIDE SEQUENCE [LARGE SCALE GENOMIC DNA]</scope>
    <source>
        <strain evidence="1 2">CCIBt3594</strain>
    </source>
</reference>
<comment type="caution">
    <text evidence="1">The sequence shown here is derived from an EMBL/GenBank/DDBJ whole genome shotgun (WGS) entry which is preliminary data.</text>
</comment>
<dbReference type="Proteomes" id="UP001328733">
    <property type="component" value="Unassembled WGS sequence"/>
</dbReference>
<organism evidence="1 2">
    <name type="scientific">Pannus brasiliensis CCIBt3594</name>
    <dbReference type="NCBI Taxonomy" id="1427578"/>
    <lineage>
        <taxon>Bacteria</taxon>
        <taxon>Bacillati</taxon>
        <taxon>Cyanobacteriota</taxon>
        <taxon>Cyanophyceae</taxon>
        <taxon>Oscillatoriophycideae</taxon>
        <taxon>Chroococcales</taxon>
        <taxon>Microcystaceae</taxon>
        <taxon>Pannus</taxon>
    </lineage>
</organism>
<dbReference type="EMBL" id="JBAFSM010000011">
    <property type="protein sequence ID" value="MEG3436972.1"/>
    <property type="molecule type" value="Genomic_DNA"/>
</dbReference>
<name>A0AAW9QSN3_9CHRO</name>
<protein>
    <submittedName>
        <fullName evidence="1">Uncharacterized protein</fullName>
    </submittedName>
</protein>
<keyword evidence="2" id="KW-1185">Reference proteome</keyword>
<gene>
    <name evidence="1" type="ORF">V0288_07550</name>
</gene>
<evidence type="ECO:0000313" key="1">
    <source>
        <dbReference type="EMBL" id="MEG3436972.1"/>
    </source>
</evidence>
<dbReference type="RefSeq" id="WP_332864439.1">
    <property type="nucleotide sequence ID" value="NZ_JBAFSM010000011.1"/>
</dbReference>
<accession>A0AAW9QSN3</accession>
<proteinExistence type="predicted"/>
<sequence>MPFIACFERIGYQRGLLQRGREDVIEVLAVRFADVPISAIERINAIEDPDVLKTLHQISIEIPSLSKFQDLLSRLIADDEPFIF</sequence>